<keyword evidence="2" id="KW-1185">Reference proteome</keyword>
<evidence type="ECO:0000313" key="2">
    <source>
        <dbReference type="Proteomes" id="UP000470022"/>
    </source>
</evidence>
<evidence type="ECO:0000313" key="1">
    <source>
        <dbReference type="EMBL" id="XRI68516.1"/>
    </source>
</evidence>
<sequence length="305" mass="34529">MTKMRDTAGTRGQRLGTLAVKGLLRWTAPWPDAWRSYCGGWLGLLAMTAVPKTRRVVDINLEIAFPDWSATQRLQLRRRNFQELGRTALELGPIWARPLPKALEMVREVEGAEAVDRALALGRGVILFTAHLGPWEAAVLYTGQRWPITGMYRALRNPGMDALMRRGRERSGARQINKERGIRPLCRLLRKKEVIGILTDQNVDPREGVFAPFFAYPACTTPVLGRLAARDQVPVFGMFAYRLPQGSGFRIEFVPLPDSFPSGDAVADATTMNACMETAIRKAPEQYWWVHRRFKDQPAPRERPY</sequence>
<dbReference type="Proteomes" id="UP000470022">
    <property type="component" value="Chromosome"/>
</dbReference>
<gene>
    <name evidence="1" type="ORF">GL267_012270</name>
</gene>
<name>A0ACD5H4R7_9PROT</name>
<keyword evidence="1" id="KW-0808">Transferase</keyword>
<reference evidence="1" key="1">
    <citation type="submission" date="2023-06" db="EMBL/GenBank/DDBJ databases">
        <title>Complete and circular genome of Acidithiobacillus ferrianus DSM 107098.</title>
        <authorList>
            <person name="Norris P.R."/>
            <person name="Falagan C."/>
            <person name="Moya-Beltran A."/>
            <person name="Castro M."/>
            <person name="Quatrini R."/>
            <person name="Johnson D.B."/>
        </authorList>
    </citation>
    <scope>NUCLEOTIDE SEQUENCE</scope>
    <source>
        <strain evidence="1">MG</strain>
    </source>
</reference>
<protein>
    <submittedName>
        <fullName evidence="1">Lysophospholipid acyltransferase family protein</fullName>
    </submittedName>
</protein>
<proteinExistence type="predicted"/>
<organism evidence="1 2">
    <name type="scientific">Acidithiobacillus ferrianus</name>
    <dbReference type="NCBI Taxonomy" id="2678518"/>
    <lineage>
        <taxon>Bacteria</taxon>
        <taxon>Pseudomonadati</taxon>
        <taxon>Pseudomonadota</taxon>
        <taxon>Acidithiobacillia</taxon>
        <taxon>Acidithiobacillales</taxon>
        <taxon>Acidithiobacillaceae</taxon>
        <taxon>Acidithiobacillus</taxon>
    </lineage>
</organism>
<accession>A0ACD5H4R7</accession>
<dbReference type="EMBL" id="CP127523">
    <property type="protein sequence ID" value="XRI68516.1"/>
    <property type="molecule type" value="Genomic_DNA"/>
</dbReference>
<keyword evidence="1" id="KW-0012">Acyltransferase</keyword>